<evidence type="ECO:0008006" key="5">
    <source>
        <dbReference type="Google" id="ProtNLM"/>
    </source>
</evidence>
<dbReference type="EMBL" id="JAFIRR010000071">
    <property type="protein sequence ID" value="MCO6416976.1"/>
    <property type="molecule type" value="Genomic_DNA"/>
</dbReference>
<feature type="compositionally biased region" description="Polar residues" evidence="1">
    <location>
        <begin position="32"/>
        <end position="45"/>
    </location>
</feature>
<keyword evidence="2" id="KW-0732">Signal</keyword>
<dbReference type="RefSeq" id="WP_252953602.1">
    <property type="nucleotide sequence ID" value="NZ_JAFIRR010000071.1"/>
</dbReference>
<feature type="signal peptide" evidence="2">
    <location>
        <begin position="1"/>
        <end position="28"/>
    </location>
</feature>
<comment type="caution">
    <text evidence="3">The sequence shown here is derived from an EMBL/GenBank/DDBJ whole genome shotgun (WGS) entry which is preliminary data.</text>
</comment>
<proteinExistence type="predicted"/>
<evidence type="ECO:0000256" key="2">
    <source>
        <dbReference type="SAM" id="SignalP"/>
    </source>
</evidence>
<sequence length="144" mass="15217">MSMLRRTGAVLALTLAVGLPAMTGLAHAATPEGTTVPQPGATQPASPRHFGRSPGFALRAAERDLSHDRQLAANSWLERAETSVLNERAFLQGKPDAAPADAQRVARLDEVVKEIGTARADLRQGHVPAAEQQAMAASKRLHAS</sequence>
<name>A0ABT1D4X1_9PROT</name>
<keyword evidence="4" id="KW-1185">Reference proteome</keyword>
<evidence type="ECO:0000256" key="1">
    <source>
        <dbReference type="SAM" id="MobiDB-lite"/>
    </source>
</evidence>
<evidence type="ECO:0000313" key="4">
    <source>
        <dbReference type="Proteomes" id="UP001523392"/>
    </source>
</evidence>
<protein>
    <recommendedName>
        <fullName evidence="5">DUF4398 domain-containing protein</fullName>
    </recommendedName>
</protein>
<feature type="chain" id="PRO_5047294007" description="DUF4398 domain-containing protein" evidence="2">
    <location>
        <begin position="29"/>
        <end position="144"/>
    </location>
</feature>
<gene>
    <name evidence="3" type="ORF">JYK14_12510</name>
</gene>
<dbReference type="Proteomes" id="UP001523392">
    <property type="component" value="Unassembled WGS sequence"/>
</dbReference>
<feature type="region of interest" description="Disordered" evidence="1">
    <location>
        <begin position="29"/>
        <end position="53"/>
    </location>
</feature>
<evidence type="ECO:0000313" key="3">
    <source>
        <dbReference type="EMBL" id="MCO6416976.1"/>
    </source>
</evidence>
<reference evidence="3 4" key="1">
    <citation type="submission" date="2021-12" db="EMBL/GenBank/DDBJ databases">
        <title>Siccirubricoccus leaddurans sp. nov., a high concentration Zn2+ tolerance bacterium.</title>
        <authorList>
            <person name="Cao Y."/>
        </authorList>
    </citation>
    <scope>NUCLEOTIDE SEQUENCE [LARGE SCALE GENOMIC DNA]</scope>
    <source>
        <strain evidence="3 4">KC 17139</strain>
    </source>
</reference>
<organism evidence="3 4">
    <name type="scientific">Siccirubricoccus soli</name>
    <dbReference type="NCBI Taxonomy" id="2899147"/>
    <lineage>
        <taxon>Bacteria</taxon>
        <taxon>Pseudomonadati</taxon>
        <taxon>Pseudomonadota</taxon>
        <taxon>Alphaproteobacteria</taxon>
        <taxon>Acetobacterales</taxon>
        <taxon>Roseomonadaceae</taxon>
        <taxon>Siccirubricoccus</taxon>
    </lineage>
</organism>
<accession>A0ABT1D4X1</accession>